<reference evidence="5" key="2">
    <citation type="journal article" date="2022" name="Proc. Natl. Acad. Sci. U.S.A.">
        <title>Diploid-dominant life cycles characterize the early evolution of Fungi.</title>
        <authorList>
            <person name="Amses K.R."/>
            <person name="Simmons D.R."/>
            <person name="Longcore J.E."/>
            <person name="Mondo S.J."/>
            <person name="Seto K."/>
            <person name="Jeronimo G.H."/>
            <person name="Bonds A.E."/>
            <person name="Quandt C.A."/>
            <person name="Davis W.J."/>
            <person name="Chang Y."/>
            <person name="Federici B.A."/>
            <person name="Kuo A."/>
            <person name="LaButti K."/>
            <person name="Pangilinan J."/>
            <person name="Andreopoulos W."/>
            <person name="Tritt A."/>
            <person name="Riley R."/>
            <person name="Hundley H."/>
            <person name="Johnson J."/>
            <person name="Lipzen A."/>
            <person name="Barry K."/>
            <person name="Lang B.F."/>
            <person name="Cuomo C.A."/>
            <person name="Buchler N.E."/>
            <person name="Grigoriev I.V."/>
            <person name="Spatafora J.W."/>
            <person name="Stajich J.E."/>
            <person name="James T.Y."/>
        </authorList>
    </citation>
    <scope>NUCLEOTIDE SEQUENCE</scope>
    <source>
        <strain evidence="5">AG</strain>
    </source>
</reference>
<evidence type="ECO:0000313" key="6">
    <source>
        <dbReference type="Proteomes" id="UP001206595"/>
    </source>
</evidence>
<reference evidence="5" key="1">
    <citation type="submission" date="2021-06" db="EMBL/GenBank/DDBJ databases">
        <authorList>
            <consortium name="DOE Joint Genome Institute"/>
            <person name="Mondo S.J."/>
            <person name="Amses K.R."/>
            <person name="Simmons D.R."/>
            <person name="Longcore J.E."/>
            <person name="Seto K."/>
            <person name="Alves G.H."/>
            <person name="Bonds A.E."/>
            <person name="Quandt C.A."/>
            <person name="Davis W.J."/>
            <person name="Chang Y."/>
            <person name="Letcher P.M."/>
            <person name="Powell M.J."/>
            <person name="Kuo A."/>
            <person name="Labutti K."/>
            <person name="Pangilinan J."/>
            <person name="Andreopoulos W."/>
            <person name="Tritt A."/>
            <person name="Riley R."/>
            <person name="Hundley H."/>
            <person name="Johnson J."/>
            <person name="Lipzen A."/>
            <person name="Barry K."/>
            <person name="Berbee M.L."/>
            <person name="Buchler N.E."/>
            <person name="Grigoriev I.V."/>
            <person name="Spatafora J.W."/>
            <person name="Stajich J.E."/>
            <person name="James T.Y."/>
        </authorList>
    </citation>
    <scope>NUCLEOTIDE SEQUENCE</scope>
    <source>
        <strain evidence="5">AG</strain>
    </source>
</reference>
<comment type="caution">
    <text evidence="5">The sequence shown here is derived from an EMBL/GenBank/DDBJ whole genome shotgun (WGS) entry which is preliminary data.</text>
</comment>
<gene>
    <name evidence="5" type="ORF">K450DRAFT_225223</name>
</gene>
<protein>
    <recommendedName>
        <fullName evidence="1">holo-[acyl-carrier-protein] synthase</fullName>
        <ecNumber evidence="1">2.7.8.7</ecNumber>
    </recommendedName>
</protein>
<evidence type="ECO:0000259" key="4">
    <source>
        <dbReference type="Pfam" id="PF22624"/>
    </source>
</evidence>
<dbReference type="GO" id="GO:0000287">
    <property type="term" value="F:magnesium ion binding"/>
    <property type="evidence" value="ECO:0007669"/>
    <property type="project" value="InterPro"/>
</dbReference>
<dbReference type="InterPro" id="IPR055066">
    <property type="entry name" value="AASDHPPT_N"/>
</dbReference>
<dbReference type="RefSeq" id="XP_051447871.1">
    <property type="nucleotide sequence ID" value="XM_051586337.1"/>
</dbReference>
<evidence type="ECO:0000256" key="1">
    <source>
        <dbReference type="ARBA" id="ARBA00013172"/>
    </source>
</evidence>
<organism evidence="5 6">
    <name type="scientific">Umbelopsis ramanniana AG</name>
    <dbReference type="NCBI Taxonomy" id="1314678"/>
    <lineage>
        <taxon>Eukaryota</taxon>
        <taxon>Fungi</taxon>
        <taxon>Fungi incertae sedis</taxon>
        <taxon>Mucoromycota</taxon>
        <taxon>Mucoromycotina</taxon>
        <taxon>Umbelopsidomycetes</taxon>
        <taxon>Umbelopsidales</taxon>
        <taxon>Umbelopsidaceae</taxon>
        <taxon>Umbelopsis</taxon>
    </lineage>
</organism>
<dbReference type="Gene3D" id="3.90.470.20">
    <property type="entry name" value="4'-phosphopantetheinyl transferase domain"/>
    <property type="match status" value="2"/>
</dbReference>
<dbReference type="PANTHER" id="PTHR12215">
    <property type="entry name" value="PHOSPHOPANTETHEINE TRANSFERASE"/>
    <property type="match status" value="1"/>
</dbReference>
<dbReference type="InterPro" id="IPR050559">
    <property type="entry name" value="P-Pant_transferase_sf"/>
</dbReference>
<dbReference type="PANTHER" id="PTHR12215:SF10">
    <property type="entry name" value="L-AMINOADIPATE-SEMIALDEHYDE DEHYDROGENASE-PHOSPHOPANTETHEINYL TRANSFERASE"/>
    <property type="match status" value="1"/>
</dbReference>
<dbReference type="AlphaFoldDB" id="A0AAD5EGD3"/>
<dbReference type="GO" id="GO:0008897">
    <property type="term" value="F:holo-[acyl-carrier-protein] synthase activity"/>
    <property type="evidence" value="ECO:0007669"/>
    <property type="project" value="UniProtKB-EC"/>
</dbReference>
<dbReference type="GeneID" id="75911685"/>
<evidence type="ECO:0000259" key="3">
    <source>
        <dbReference type="Pfam" id="PF01648"/>
    </source>
</evidence>
<dbReference type="Pfam" id="PF22624">
    <property type="entry name" value="AASDHPPT_N"/>
    <property type="match status" value="1"/>
</dbReference>
<dbReference type="SUPFAM" id="SSF56214">
    <property type="entry name" value="4'-phosphopantetheinyl transferase"/>
    <property type="match status" value="2"/>
</dbReference>
<proteinExistence type="predicted"/>
<feature type="domain" description="4'-phosphopantetheinyl transferase" evidence="3">
    <location>
        <begin position="109"/>
        <end position="193"/>
    </location>
</feature>
<dbReference type="InterPro" id="IPR008278">
    <property type="entry name" value="4-PPantetheinyl_Trfase_dom"/>
</dbReference>
<evidence type="ECO:0000256" key="2">
    <source>
        <dbReference type="ARBA" id="ARBA00022679"/>
    </source>
</evidence>
<keyword evidence="6" id="KW-1185">Reference proteome</keyword>
<dbReference type="EMBL" id="MU620898">
    <property type="protein sequence ID" value="KAI8582867.1"/>
    <property type="molecule type" value="Genomic_DNA"/>
</dbReference>
<dbReference type="GO" id="GO:0019878">
    <property type="term" value="P:lysine biosynthetic process via aminoadipic acid"/>
    <property type="evidence" value="ECO:0007669"/>
    <property type="project" value="TreeGrafter"/>
</dbReference>
<dbReference type="GO" id="GO:0005829">
    <property type="term" value="C:cytosol"/>
    <property type="evidence" value="ECO:0007669"/>
    <property type="project" value="TreeGrafter"/>
</dbReference>
<sequence>MLPFVFLAVNVAKWSSKELDLGLQYLPVPERNRILRFRLKADQHRSLASQLLKRYLFSKHLKIAWNDISFKESEYGKPSTAMEVGENVDFNVSHHGEWVVIGLCSNGTIGVDVTRNETPHESVDAFIDCFADQLAEDELVKLHSAKNENQKLQLFYEIWCLKESYIKALGVGLHKDLKFVNFMSNKNAGNDGQNVVVQDSKEPENDKTFVFNLSYIDQEHPVAICTNAKLQGSEKILSSSSLKMGQEKHDIEKNGSQFDVITFSDMVQFAGNQK</sequence>
<evidence type="ECO:0000313" key="5">
    <source>
        <dbReference type="EMBL" id="KAI8582867.1"/>
    </source>
</evidence>
<dbReference type="Pfam" id="PF01648">
    <property type="entry name" value="ACPS"/>
    <property type="match status" value="1"/>
</dbReference>
<dbReference type="Proteomes" id="UP001206595">
    <property type="component" value="Unassembled WGS sequence"/>
</dbReference>
<name>A0AAD5EGD3_UMBRA</name>
<accession>A0AAD5EGD3</accession>
<feature type="domain" description="4'-phosphopantetheinyl transferase N-terminal" evidence="4">
    <location>
        <begin position="15"/>
        <end position="101"/>
    </location>
</feature>
<dbReference type="InterPro" id="IPR037143">
    <property type="entry name" value="4-PPantetheinyl_Trfase_dom_sf"/>
</dbReference>
<keyword evidence="2" id="KW-0808">Transferase</keyword>
<dbReference type="EC" id="2.7.8.7" evidence="1"/>